<evidence type="ECO:0000256" key="2">
    <source>
        <dbReference type="ARBA" id="ARBA00008779"/>
    </source>
</evidence>
<accession>A0ABS2UQ57</accession>
<dbReference type="PROSITE" id="PS51318">
    <property type="entry name" value="TAT"/>
    <property type="match status" value="1"/>
</dbReference>
<proteinExistence type="inferred from homology"/>
<keyword evidence="10" id="KW-1185">Reference proteome</keyword>
<dbReference type="InterPro" id="IPR000917">
    <property type="entry name" value="Sulfatase_N"/>
</dbReference>
<dbReference type="Proteomes" id="UP000664109">
    <property type="component" value="Unassembled WGS sequence"/>
</dbReference>
<comment type="caution">
    <text evidence="9">The sequence shown here is derived from an EMBL/GenBank/DDBJ whole genome shotgun (WGS) entry which is preliminary data.</text>
</comment>
<dbReference type="InterPro" id="IPR024607">
    <property type="entry name" value="Sulfatase_CS"/>
</dbReference>
<feature type="domain" description="Sulfatase N-terminal" evidence="8">
    <location>
        <begin position="52"/>
        <end position="366"/>
    </location>
</feature>
<sequence length="674" mass="72046">MSSHVPAGATRRRFIGGVSGAAVAAQLAAAPPAAPHPRDPGPRPGRPRRRPPNIVVVTVDDLGLYELGAYGNTFNETPRIDRLAREGTLFTDAYAAAPLCSPTRAALVTGRYPARTGITDFLRGENAASDKHLSPSVPTVPDVLRPYGYTTALIGKWHLTETYSGPYEQRPGNPYAHGFDEVIASEQKYIADGDYFHPYSFMPDLPAREPGEHLTDRLAAEAADYITRHRDESFFLHVSNYAVHTALDAPADLVAEYEAKPGADAPPNRPVLAAMLERVDAQVGLIADTLAGLGLDRDTLLLVTADNGGAHRPANAPLRGGKGELYEGGIRVPLIAHRPGGVRAGHREATPVSTIDLLPTALDLAGGRPGGRFDGVSIAPLLTGTGRRPERGELFWVYPHFIGRTHPHAAVRSGRHKLVRYFRDGRTELYDLAHDPGETTDIAARHPGLTRALRARLEAHIADVGVLPAPPGARAYPVTELEETFDGGLARWSVLPVTPEAGTVAVDGGRLSVSARRMTHLVFRSDVAPGSDEAVAVLAPGAFAEAGTQDTVFVGVAQDAANYLLFRYHNGLHRVGWDLRVGGRLITAGAEPLDNLDGTVDLTGPGARFAFVLRGTAATAYADQGRGWEYLFTADTGGALDLSDPVVRARYRWAASVRLDDGTVSLDGLTAHRA</sequence>
<dbReference type="SUPFAM" id="SSF53649">
    <property type="entry name" value="Alkaline phosphatase-like"/>
    <property type="match status" value="1"/>
</dbReference>
<gene>
    <name evidence="9" type="ORF">JE024_10785</name>
</gene>
<reference evidence="9 10" key="1">
    <citation type="journal article" date="2016" name="Arch. Microbiol.">
        <title>Streptomyces zhihengii sp. nov., isolated from rhizospheric soil of Psammosilene tunicoides.</title>
        <authorList>
            <person name="Huang M.J."/>
            <person name="Fei J.J."/>
            <person name="Salam N."/>
            <person name="Kim C.J."/>
            <person name="Hozzein W.N."/>
            <person name="Xiao M."/>
            <person name="Huang H.Q."/>
            <person name="Li W.J."/>
        </authorList>
    </citation>
    <scope>NUCLEOTIDE SEQUENCE [LARGE SCALE GENOMIC DNA]</scope>
    <source>
        <strain evidence="9 10">YIM T102</strain>
    </source>
</reference>
<dbReference type="PANTHER" id="PTHR42693">
    <property type="entry name" value="ARYLSULFATASE FAMILY MEMBER"/>
    <property type="match status" value="1"/>
</dbReference>
<name>A0ABS2UQ57_9ACTN</name>
<evidence type="ECO:0000256" key="6">
    <source>
        <dbReference type="ARBA" id="ARBA00022837"/>
    </source>
</evidence>
<feature type="region of interest" description="Disordered" evidence="7">
    <location>
        <begin position="28"/>
        <end position="52"/>
    </location>
</feature>
<dbReference type="InterPro" id="IPR006311">
    <property type="entry name" value="TAT_signal"/>
</dbReference>
<dbReference type="InterPro" id="IPR017850">
    <property type="entry name" value="Alkaline_phosphatase_core_sf"/>
</dbReference>
<comment type="similarity">
    <text evidence="2">Belongs to the sulfatase family.</text>
</comment>
<organism evidence="9 10">
    <name type="scientific">Streptomyces zhihengii</name>
    <dbReference type="NCBI Taxonomy" id="1818004"/>
    <lineage>
        <taxon>Bacteria</taxon>
        <taxon>Bacillati</taxon>
        <taxon>Actinomycetota</taxon>
        <taxon>Actinomycetes</taxon>
        <taxon>Kitasatosporales</taxon>
        <taxon>Streptomycetaceae</taxon>
        <taxon>Streptomyces</taxon>
    </lineage>
</organism>
<dbReference type="PANTHER" id="PTHR42693:SF42">
    <property type="entry name" value="ARYLSULFATASE G"/>
    <property type="match status" value="1"/>
</dbReference>
<evidence type="ECO:0000256" key="4">
    <source>
        <dbReference type="ARBA" id="ARBA00022729"/>
    </source>
</evidence>
<dbReference type="EMBL" id="JAFEJA010000001">
    <property type="protein sequence ID" value="MBM9619203.1"/>
    <property type="molecule type" value="Genomic_DNA"/>
</dbReference>
<dbReference type="Gene3D" id="3.40.720.10">
    <property type="entry name" value="Alkaline Phosphatase, subunit A"/>
    <property type="match status" value="1"/>
</dbReference>
<evidence type="ECO:0000256" key="1">
    <source>
        <dbReference type="ARBA" id="ARBA00001913"/>
    </source>
</evidence>
<comment type="cofactor">
    <cofactor evidence="1">
        <name>Ca(2+)</name>
        <dbReference type="ChEBI" id="CHEBI:29108"/>
    </cofactor>
</comment>
<dbReference type="InterPro" id="IPR050738">
    <property type="entry name" value="Sulfatase"/>
</dbReference>
<keyword evidence="5" id="KW-0378">Hydrolase</keyword>
<evidence type="ECO:0000313" key="10">
    <source>
        <dbReference type="Proteomes" id="UP000664109"/>
    </source>
</evidence>
<keyword evidence="6" id="KW-0106">Calcium</keyword>
<dbReference type="PROSITE" id="PS00523">
    <property type="entry name" value="SULFATASE_1"/>
    <property type="match status" value="1"/>
</dbReference>
<protein>
    <submittedName>
        <fullName evidence="9">Sulfatase</fullName>
    </submittedName>
</protein>
<dbReference type="Gene3D" id="3.30.1120.10">
    <property type="match status" value="1"/>
</dbReference>
<dbReference type="PROSITE" id="PS00149">
    <property type="entry name" value="SULFATASE_2"/>
    <property type="match status" value="1"/>
</dbReference>
<evidence type="ECO:0000313" key="9">
    <source>
        <dbReference type="EMBL" id="MBM9619203.1"/>
    </source>
</evidence>
<keyword evidence="4" id="KW-0732">Signal</keyword>
<evidence type="ECO:0000256" key="7">
    <source>
        <dbReference type="SAM" id="MobiDB-lite"/>
    </source>
</evidence>
<evidence type="ECO:0000256" key="3">
    <source>
        <dbReference type="ARBA" id="ARBA00022723"/>
    </source>
</evidence>
<keyword evidence="3" id="KW-0479">Metal-binding</keyword>
<dbReference type="CDD" id="cd16144">
    <property type="entry name" value="ARS_like"/>
    <property type="match status" value="1"/>
</dbReference>
<dbReference type="Pfam" id="PF00884">
    <property type="entry name" value="Sulfatase"/>
    <property type="match status" value="1"/>
</dbReference>
<evidence type="ECO:0000256" key="5">
    <source>
        <dbReference type="ARBA" id="ARBA00022801"/>
    </source>
</evidence>
<evidence type="ECO:0000259" key="8">
    <source>
        <dbReference type="Pfam" id="PF00884"/>
    </source>
</evidence>
<dbReference type="RefSeq" id="WP_205373373.1">
    <property type="nucleotide sequence ID" value="NZ_JAFEJA010000001.1"/>
</dbReference>